<evidence type="ECO:0008006" key="4">
    <source>
        <dbReference type="Google" id="ProtNLM"/>
    </source>
</evidence>
<organism evidence="2 3">
    <name type="scientific">Mycolicibacterium aubagnense</name>
    <dbReference type="NCBI Taxonomy" id="319707"/>
    <lineage>
        <taxon>Bacteria</taxon>
        <taxon>Bacillati</taxon>
        <taxon>Actinomycetota</taxon>
        <taxon>Actinomycetes</taxon>
        <taxon>Mycobacteriales</taxon>
        <taxon>Mycobacteriaceae</taxon>
        <taxon>Mycolicibacterium</taxon>
    </lineage>
</organism>
<evidence type="ECO:0000313" key="2">
    <source>
        <dbReference type="EMBL" id="BBX82178.1"/>
    </source>
</evidence>
<protein>
    <recommendedName>
        <fullName evidence="4">Prevent-host-death protein</fullName>
    </recommendedName>
</protein>
<reference evidence="2 3" key="1">
    <citation type="journal article" date="2019" name="Emerg. Microbes Infect.">
        <title>Comprehensive subspecies identification of 175 nontuberculous mycobacteria species based on 7547 genomic profiles.</title>
        <authorList>
            <person name="Matsumoto Y."/>
            <person name="Kinjo T."/>
            <person name="Motooka D."/>
            <person name="Nabeya D."/>
            <person name="Jung N."/>
            <person name="Uechi K."/>
            <person name="Horii T."/>
            <person name="Iida T."/>
            <person name="Fujita J."/>
            <person name="Nakamura S."/>
        </authorList>
    </citation>
    <scope>NUCLEOTIDE SEQUENCE [LARGE SCALE GENOMIC DNA]</scope>
    <source>
        <strain evidence="2 3">JCM 15296</strain>
    </source>
</reference>
<keyword evidence="3" id="KW-1185">Reference proteome</keyword>
<dbReference type="Proteomes" id="UP000465609">
    <property type="component" value="Chromosome"/>
</dbReference>
<dbReference type="EMBL" id="AP022577">
    <property type="protein sequence ID" value="BBX82178.1"/>
    <property type="molecule type" value="Genomic_DNA"/>
</dbReference>
<name>A0ABN5YKY4_9MYCO</name>
<sequence length="150" mass="16228">MHATATFTDFLRKPKDVVAKVVEGAVRITRRDAEDLILMRAGDLDRQHEGIALASRIMRAAARHPGDMAAATHDVFGWVGALSADEQGEFAREIDGLVWSAAELGEYTQLLRSVRSWAGTAEAYAAGIPRGGESDLTWLDDAAPVAVERP</sequence>
<accession>A0ABN5YKY4</accession>
<comment type="similarity">
    <text evidence="1">Belongs to the phD/YefM antitoxin family.</text>
</comment>
<dbReference type="RefSeq" id="WP_138230274.1">
    <property type="nucleotide sequence ID" value="NZ_AP022577.1"/>
</dbReference>
<evidence type="ECO:0000256" key="1">
    <source>
        <dbReference type="ARBA" id="ARBA00009981"/>
    </source>
</evidence>
<dbReference type="SUPFAM" id="SSF143120">
    <property type="entry name" value="YefM-like"/>
    <property type="match status" value="1"/>
</dbReference>
<dbReference type="InterPro" id="IPR036165">
    <property type="entry name" value="YefM-like_sf"/>
</dbReference>
<evidence type="ECO:0000313" key="3">
    <source>
        <dbReference type="Proteomes" id="UP000465609"/>
    </source>
</evidence>
<proteinExistence type="inferred from homology"/>
<gene>
    <name evidence="2" type="ORF">MAUB_00510</name>
</gene>